<comment type="caution">
    <text evidence="15">The sequence shown here is derived from an EMBL/GenBank/DDBJ whole genome shotgun (WGS) entry which is preliminary data.</text>
</comment>
<keyword evidence="7" id="KW-0238">DNA-binding</keyword>
<dbReference type="EMBL" id="JALNTZ010000002">
    <property type="protein sequence ID" value="KAJ3660678.1"/>
    <property type="molecule type" value="Genomic_DNA"/>
</dbReference>
<comment type="subcellular location">
    <subcellularLocation>
        <location evidence="1">Nucleus</location>
    </subcellularLocation>
</comment>
<evidence type="ECO:0000313" key="16">
    <source>
        <dbReference type="Proteomes" id="UP001168821"/>
    </source>
</evidence>
<evidence type="ECO:0000256" key="3">
    <source>
        <dbReference type="ARBA" id="ARBA00022737"/>
    </source>
</evidence>
<dbReference type="AlphaFoldDB" id="A0AA38ISV1"/>
<evidence type="ECO:0000259" key="14">
    <source>
        <dbReference type="PROSITE" id="PS51915"/>
    </source>
</evidence>
<evidence type="ECO:0000259" key="13">
    <source>
        <dbReference type="PROSITE" id="PS50157"/>
    </source>
</evidence>
<keyword evidence="9" id="KW-0539">Nucleus</keyword>
<evidence type="ECO:0000256" key="10">
    <source>
        <dbReference type="PROSITE-ProRule" id="PRU00042"/>
    </source>
</evidence>
<dbReference type="GO" id="GO:0008270">
    <property type="term" value="F:zinc ion binding"/>
    <property type="evidence" value="ECO:0007669"/>
    <property type="project" value="UniProtKB-UniRule"/>
</dbReference>
<dbReference type="FunFam" id="3.30.160.60:FF:000100">
    <property type="entry name" value="Zinc finger 45-like"/>
    <property type="match status" value="1"/>
</dbReference>
<dbReference type="PROSITE" id="PS00028">
    <property type="entry name" value="ZINC_FINGER_C2H2_1"/>
    <property type="match status" value="7"/>
</dbReference>
<dbReference type="FunFam" id="3.30.160.60:FF:001031">
    <property type="entry name" value="zinc finger protein 341 isoform X1"/>
    <property type="match status" value="1"/>
</dbReference>
<feature type="binding site" evidence="11">
    <location>
        <position position="60"/>
    </location>
    <ligand>
        <name>Zn(2+)</name>
        <dbReference type="ChEBI" id="CHEBI:29105"/>
    </ligand>
</feature>
<evidence type="ECO:0000256" key="2">
    <source>
        <dbReference type="ARBA" id="ARBA00022723"/>
    </source>
</evidence>
<keyword evidence="8" id="KW-0804">Transcription</keyword>
<reference evidence="15" key="1">
    <citation type="journal article" date="2023" name="G3 (Bethesda)">
        <title>Whole genome assemblies of Zophobas morio and Tenebrio molitor.</title>
        <authorList>
            <person name="Kaur S."/>
            <person name="Stinson S.A."/>
            <person name="diCenzo G.C."/>
        </authorList>
    </citation>
    <scope>NUCLEOTIDE SEQUENCE</scope>
    <source>
        <strain evidence="15">QUZm001</strain>
    </source>
</reference>
<evidence type="ECO:0000256" key="1">
    <source>
        <dbReference type="ARBA" id="ARBA00004123"/>
    </source>
</evidence>
<feature type="domain" description="C2H2-type" evidence="13">
    <location>
        <begin position="326"/>
        <end position="353"/>
    </location>
</feature>
<dbReference type="Gene3D" id="3.30.160.60">
    <property type="entry name" value="Classic Zinc Finger"/>
    <property type="match status" value="6"/>
</dbReference>
<feature type="domain" description="C2H2-type" evidence="13">
    <location>
        <begin position="157"/>
        <end position="179"/>
    </location>
</feature>
<dbReference type="InterPro" id="IPR012934">
    <property type="entry name" value="Znf_AD"/>
</dbReference>
<dbReference type="Pfam" id="PF07776">
    <property type="entry name" value="zf-AD"/>
    <property type="match status" value="1"/>
</dbReference>
<dbReference type="GO" id="GO:0000977">
    <property type="term" value="F:RNA polymerase II transcription regulatory region sequence-specific DNA binding"/>
    <property type="evidence" value="ECO:0007669"/>
    <property type="project" value="TreeGrafter"/>
</dbReference>
<dbReference type="SUPFAM" id="SSF57716">
    <property type="entry name" value="Glucocorticoid receptor-like (DNA-binding domain)"/>
    <property type="match status" value="1"/>
</dbReference>
<feature type="domain" description="C2H2-type" evidence="13">
    <location>
        <begin position="270"/>
        <end position="297"/>
    </location>
</feature>
<keyword evidence="2 11" id="KW-0479">Metal-binding</keyword>
<evidence type="ECO:0000256" key="12">
    <source>
        <dbReference type="SAM" id="MobiDB-lite"/>
    </source>
</evidence>
<dbReference type="PANTHER" id="PTHR24409">
    <property type="entry name" value="ZINC FINGER PROTEIN 142"/>
    <property type="match status" value="1"/>
</dbReference>
<keyword evidence="4 10" id="KW-0863">Zinc-finger</keyword>
<feature type="domain" description="ZAD" evidence="14">
    <location>
        <begin position="14"/>
        <end position="84"/>
    </location>
</feature>
<dbReference type="GO" id="GO:0000981">
    <property type="term" value="F:DNA-binding transcription factor activity, RNA polymerase II-specific"/>
    <property type="evidence" value="ECO:0007669"/>
    <property type="project" value="TreeGrafter"/>
</dbReference>
<dbReference type="SMART" id="SM00868">
    <property type="entry name" value="zf-AD"/>
    <property type="match status" value="1"/>
</dbReference>
<feature type="domain" description="C2H2-type" evidence="13">
    <location>
        <begin position="211"/>
        <end position="238"/>
    </location>
</feature>
<feature type="binding site" evidence="11">
    <location>
        <position position="16"/>
    </location>
    <ligand>
        <name>Zn(2+)</name>
        <dbReference type="ChEBI" id="CHEBI:29105"/>
    </ligand>
</feature>
<keyword evidence="5 11" id="KW-0862">Zinc</keyword>
<feature type="domain" description="C2H2-type" evidence="13">
    <location>
        <begin position="242"/>
        <end position="269"/>
    </location>
</feature>
<dbReference type="InterPro" id="IPR013087">
    <property type="entry name" value="Znf_C2H2_type"/>
</dbReference>
<feature type="compositionally biased region" description="Polar residues" evidence="12">
    <location>
        <begin position="91"/>
        <end position="109"/>
    </location>
</feature>
<evidence type="ECO:0000256" key="7">
    <source>
        <dbReference type="ARBA" id="ARBA00023125"/>
    </source>
</evidence>
<dbReference type="PANTHER" id="PTHR24409:SF295">
    <property type="entry name" value="AZ2-RELATED"/>
    <property type="match status" value="1"/>
</dbReference>
<evidence type="ECO:0000256" key="4">
    <source>
        <dbReference type="ARBA" id="ARBA00022771"/>
    </source>
</evidence>
<dbReference type="Pfam" id="PF13912">
    <property type="entry name" value="zf-C2H2_6"/>
    <property type="match status" value="1"/>
</dbReference>
<dbReference type="GO" id="GO:0005634">
    <property type="term" value="C:nucleus"/>
    <property type="evidence" value="ECO:0007669"/>
    <property type="project" value="UniProtKB-SubCell"/>
</dbReference>
<keyword evidence="6" id="KW-0805">Transcription regulation</keyword>
<dbReference type="SUPFAM" id="SSF57667">
    <property type="entry name" value="beta-beta-alpha zinc fingers"/>
    <property type="match status" value="4"/>
</dbReference>
<feature type="domain" description="C2H2-type" evidence="13">
    <location>
        <begin position="183"/>
        <end position="210"/>
    </location>
</feature>
<feature type="region of interest" description="Disordered" evidence="12">
    <location>
        <begin position="86"/>
        <end position="112"/>
    </location>
</feature>
<dbReference type="FunFam" id="3.30.160.60:FF:000965">
    <property type="entry name" value="Neurotrophin receptor-interacting factor homolog"/>
    <property type="match status" value="1"/>
</dbReference>
<dbReference type="Proteomes" id="UP001168821">
    <property type="component" value="Unassembled WGS sequence"/>
</dbReference>
<dbReference type="Pfam" id="PF00096">
    <property type="entry name" value="zf-C2H2"/>
    <property type="match status" value="5"/>
</dbReference>
<evidence type="ECO:0000256" key="8">
    <source>
        <dbReference type="ARBA" id="ARBA00023163"/>
    </source>
</evidence>
<dbReference type="FunFam" id="3.30.160.60:FF:000557">
    <property type="entry name" value="zinc finger and SCAN domain-containing protein 29"/>
    <property type="match status" value="1"/>
</dbReference>
<gene>
    <name evidence="15" type="ORF">Zmor_005117</name>
</gene>
<feature type="binding site" evidence="11">
    <location>
        <position position="19"/>
    </location>
    <ligand>
        <name>Zn(2+)</name>
        <dbReference type="ChEBI" id="CHEBI:29105"/>
    </ligand>
</feature>
<keyword evidence="3" id="KW-0677">Repeat</keyword>
<keyword evidence="16" id="KW-1185">Reference proteome</keyword>
<evidence type="ECO:0000256" key="5">
    <source>
        <dbReference type="ARBA" id="ARBA00022833"/>
    </source>
</evidence>
<protein>
    <submittedName>
        <fullName evidence="15">Uncharacterized protein</fullName>
    </submittedName>
</protein>
<dbReference type="GO" id="GO:0045893">
    <property type="term" value="P:positive regulation of DNA-templated transcription"/>
    <property type="evidence" value="ECO:0007669"/>
    <property type="project" value="UniProtKB-ARBA"/>
</dbReference>
<dbReference type="PROSITE" id="PS51915">
    <property type="entry name" value="ZAD"/>
    <property type="match status" value="1"/>
</dbReference>
<evidence type="ECO:0000313" key="15">
    <source>
        <dbReference type="EMBL" id="KAJ3660678.1"/>
    </source>
</evidence>
<evidence type="ECO:0000256" key="9">
    <source>
        <dbReference type="ARBA" id="ARBA00023242"/>
    </source>
</evidence>
<proteinExistence type="predicted"/>
<accession>A0AA38ISV1</accession>
<sequence>MDSDSFTIHVLSLAICRTCLQTSGRLTPLTDSKATEMLRDCNFCNVSENDGLPTQICCTCLQILEQCYSFRQLCRRSESTLRKALERNDKSQPNYKNKSEISQDNSCDSSDSRDLVKSQVKAEEDCNTLELSENEEMSLREDLISFLDEPLPPPLRHQCQTCTQSFNEESDLKIHTSVHNPDLVCTSCSKKFTRRQALKRHLKIHLTQKPHTCKICSKSFPESYALVKHLRHHSGVPREKKHFCEECGQGFSEPYYLKVHMRKHTGERPLVCATCQKTFADPRSLKTHVMIHNGDKPHKCTFCPKSFIQNAHLTRHLRVHTGEKPFVCSICDVKFSQSSALQKHLRSHSQQKTLRVVRLKSRQETHCSGPTQT</sequence>
<feature type="domain" description="C2H2-type" evidence="13">
    <location>
        <begin position="298"/>
        <end position="325"/>
    </location>
</feature>
<feature type="binding site" evidence="11">
    <location>
        <position position="57"/>
    </location>
    <ligand>
        <name>Zn(2+)</name>
        <dbReference type="ChEBI" id="CHEBI:29105"/>
    </ligand>
</feature>
<evidence type="ECO:0000256" key="6">
    <source>
        <dbReference type="ARBA" id="ARBA00023015"/>
    </source>
</evidence>
<organism evidence="15 16">
    <name type="scientific">Zophobas morio</name>
    <dbReference type="NCBI Taxonomy" id="2755281"/>
    <lineage>
        <taxon>Eukaryota</taxon>
        <taxon>Metazoa</taxon>
        <taxon>Ecdysozoa</taxon>
        <taxon>Arthropoda</taxon>
        <taxon>Hexapoda</taxon>
        <taxon>Insecta</taxon>
        <taxon>Pterygota</taxon>
        <taxon>Neoptera</taxon>
        <taxon>Endopterygota</taxon>
        <taxon>Coleoptera</taxon>
        <taxon>Polyphaga</taxon>
        <taxon>Cucujiformia</taxon>
        <taxon>Tenebrionidae</taxon>
        <taxon>Zophobas</taxon>
    </lineage>
</organism>
<dbReference type="SMART" id="SM00355">
    <property type="entry name" value="ZnF_C2H2"/>
    <property type="match status" value="7"/>
</dbReference>
<dbReference type="PROSITE" id="PS50157">
    <property type="entry name" value="ZINC_FINGER_C2H2_2"/>
    <property type="match status" value="7"/>
</dbReference>
<evidence type="ECO:0000256" key="11">
    <source>
        <dbReference type="PROSITE-ProRule" id="PRU01263"/>
    </source>
</evidence>
<dbReference type="InterPro" id="IPR036236">
    <property type="entry name" value="Znf_C2H2_sf"/>
</dbReference>
<name>A0AA38ISV1_9CUCU</name>
<dbReference type="Gene3D" id="3.40.1800.20">
    <property type="match status" value="1"/>
</dbReference>